<dbReference type="EMBL" id="JAJEQR010000030">
    <property type="protein sequence ID" value="MCC2231480.1"/>
    <property type="molecule type" value="Genomic_DNA"/>
</dbReference>
<protein>
    <submittedName>
        <fullName evidence="3">GTPase</fullName>
    </submittedName>
</protein>
<dbReference type="SUPFAM" id="SSF52540">
    <property type="entry name" value="P-loop containing nucleoside triphosphate hydrolases"/>
    <property type="match status" value="1"/>
</dbReference>
<dbReference type="AlphaFoldDB" id="A0AAE3EBK3"/>
<dbReference type="InterPro" id="IPR003495">
    <property type="entry name" value="CobW/HypB/UreG_nucleotide-bd"/>
</dbReference>
<evidence type="ECO:0000313" key="3">
    <source>
        <dbReference type="EMBL" id="MCC2231480.1"/>
    </source>
</evidence>
<dbReference type="PANTHER" id="PTHR40047:SF1">
    <property type="entry name" value="UPF0703 PROTEIN YCGQ"/>
    <property type="match status" value="1"/>
</dbReference>
<reference evidence="3" key="1">
    <citation type="submission" date="2021-10" db="EMBL/GenBank/DDBJ databases">
        <title>Anaerobic single-cell dispensing facilitates the cultivation of human gut bacteria.</title>
        <authorList>
            <person name="Afrizal A."/>
        </authorList>
    </citation>
    <scope>NUCLEOTIDE SEQUENCE</scope>
    <source>
        <strain evidence="3">CLA-AA-H215</strain>
    </source>
</reference>
<name>A0AAE3EBK3_9FIRM</name>
<keyword evidence="4" id="KW-1185">Reference proteome</keyword>
<evidence type="ECO:0000259" key="2">
    <source>
        <dbReference type="Pfam" id="PF21537"/>
    </source>
</evidence>
<sequence length="312" mass="36217">MEVPVYVFTGFLDSGKTTLLKDTLSSPDFETERTLIILCEEGDEEYDEQFLSANGAYVVTVESQEKLTDSLLVQCAKKFDPDQVMIEWNGTWPMSTLFDREFPKHWECVGIYSTVDATTAEMYMTNMRAMFLEQLSQSGLIIFNRTPEEMDRARMRRLIKANNPPAQIVFEREDGEMYDPADEPMPFDVTGPVIEIEDMDYGLWYLDAREHPERYKGKQIRFLAQVYRGRNLKPGTFVPGRFIMTCCADDIRFMGYICRFTGDFPYQQRDWVKVTVDFGFEYVKAYGEKVPVLTLREALPAKKPSQDPVYFT</sequence>
<dbReference type="Pfam" id="PF21537">
    <property type="entry name" value="DUF1980_C"/>
    <property type="match status" value="1"/>
</dbReference>
<dbReference type="Pfam" id="PF02492">
    <property type="entry name" value="cobW"/>
    <property type="match status" value="1"/>
</dbReference>
<gene>
    <name evidence="3" type="ORF">LKD81_10795</name>
</gene>
<proteinExistence type="predicted"/>
<dbReference type="InterPro" id="IPR048447">
    <property type="entry name" value="DUF1980_C"/>
</dbReference>
<organism evidence="3 4">
    <name type="scientific">Hominifimenecus microfluidus</name>
    <dbReference type="NCBI Taxonomy" id="2885348"/>
    <lineage>
        <taxon>Bacteria</taxon>
        <taxon>Bacillati</taxon>
        <taxon>Bacillota</taxon>
        <taxon>Clostridia</taxon>
        <taxon>Lachnospirales</taxon>
        <taxon>Lachnospiraceae</taxon>
        <taxon>Hominifimenecus</taxon>
    </lineage>
</organism>
<evidence type="ECO:0000259" key="1">
    <source>
        <dbReference type="Pfam" id="PF02492"/>
    </source>
</evidence>
<comment type="caution">
    <text evidence="3">The sequence shown here is derived from an EMBL/GenBank/DDBJ whole genome shotgun (WGS) entry which is preliminary data.</text>
</comment>
<dbReference type="PANTHER" id="PTHR40047">
    <property type="entry name" value="UPF0703 PROTEIN YCGQ"/>
    <property type="match status" value="1"/>
</dbReference>
<accession>A0AAE3EBK3</accession>
<dbReference type="InterPro" id="IPR052955">
    <property type="entry name" value="UPF0703_membrane_permease"/>
</dbReference>
<feature type="domain" description="DUF1980" evidence="2">
    <location>
        <begin position="192"/>
        <end position="310"/>
    </location>
</feature>
<dbReference type="Gene3D" id="3.40.50.300">
    <property type="entry name" value="P-loop containing nucleotide triphosphate hydrolases"/>
    <property type="match status" value="1"/>
</dbReference>
<dbReference type="Proteomes" id="UP001198182">
    <property type="component" value="Unassembled WGS sequence"/>
</dbReference>
<evidence type="ECO:0000313" key="4">
    <source>
        <dbReference type="Proteomes" id="UP001198182"/>
    </source>
</evidence>
<dbReference type="RefSeq" id="WP_308453999.1">
    <property type="nucleotide sequence ID" value="NZ_JAJEQR010000030.1"/>
</dbReference>
<feature type="domain" description="CobW/HypB/UreG nucleotide-binding" evidence="1">
    <location>
        <begin position="4"/>
        <end position="169"/>
    </location>
</feature>
<dbReference type="InterPro" id="IPR027417">
    <property type="entry name" value="P-loop_NTPase"/>
</dbReference>